<evidence type="ECO:0000313" key="14">
    <source>
        <dbReference type="EMBL" id="WFD12257.1"/>
    </source>
</evidence>
<dbReference type="PROSITE" id="PS51163">
    <property type="entry name" value="YRDC"/>
    <property type="match status" value="1"/>
</dbReference>
<dbReference type="Pfam" id="PF00708">
    <property type="entry name" value="Acylphosphatase"/>
    <property type="match status" value="1"/>
</dbReference>
<dbReference type="InterPro" id="IPR001792">
    <property type="entry name" value="Acylphosphatase-like_dom"/>
</dbReference>
<evidence type="ECO:0000256" key="3">
    <source>
        <dbReference type="ARBA" id="ARBA00008097"/>
    </source>
</evidence>
<evidence type="ECO:0000259" key="12">
    <source>
        <dbReference type="PROSITE" id="PS51160"/>
    </source>
</evidence>
<evidence type="ECO:0000256" key="4">
    <source>
        <dbReference type="ARBA" id="ARBA00022598"/>
    </source>
</evidence>
<comment type="pathway">
    <text evidence="1">Protein modification; [NiFe] hydrogenase maturation.</text>
</comment>
<dbReference type="PANTHER" id="PTHR42959:SF1">
    <property type="entry name" value="CARBAMOYLTRANSFERASE HYPF"/>
    <property type="match status" value="1"/>
</dbReference>
<dbReference type="Gene3D" id="3.30.110.120">
    <property type="match status" value="1"/>
</dbReference>
<evidence type="ECO:0000259" key="13">
    <source>
        <dbReference type="PROSITE" id="PS51163"/>
    </source>
</evidence>
<keyword evidence="4 14" id="KW-0436">Ligase</keyword>
<gene>
    <name evidence="14" type="primary">hypF</name>
    <name evidence="14" type="ORF">P4S50_09270</name>
</gene>
<dbReference type="Proteomes" id="UP001222800">
    <property type="component" value="Chromosome"/>
</dbReference>
<dbReference type="GO" id="GO:0016874">
    <property type="term" value="F:ligase activity"/>
    <property type="evidence" value="ECO:0007669"/>
    <property type="project" value="UniProtKB-KW"/>
</dbReference>
<feature type="active site" evidence="11">
    <location>
        <position position="39"/>
    </location>
</feature>
<dbReference type="InterPro" id="IPR055128">
    <property type="entry name" value="HypF_C_2"/>
</dbReference>
<dbReference type="InterPro" id="IPR004421">
    <property type="entry name" value="Carbamoyltransferase_HypF"/>
</dbReference>
<dbReference type="RefSeq" id="WP_277734575.1">
    <property type="nucleotide sequence ID" value="NZ_CP120733.1"/>
</dbReference>
<dbReference type="Gene3D" id="3.30.420.40">
    <property type="match status" value="1"/>
</dbReference>
<dbReference type="InterPro" id="IPR036046">
    <property type="entry name" value="Acylphosphatase-like_dom_sf"/>
</dbReference>
<dbReference type="InterPro" id="IPR051060">
    <property type="entry name" value="Carbamoyltrans_HypF-like"/>
</dbReference>
<keyword evidence="7" id="KW-0862">Zinc</keyword>
<dbReference type="InterPro" id="IPR011125">
    <property type="entry name" value="Znf_HypF"/>
</dbReference>
<evidence type="ECO:0000256" key="11">
    <source>
        <dbReference type="PROSITE-ProRule" id="PRU00520"/>
    </source>
</evidence>
<feature type="domain" description="Acylphosphatase-like" evidence="12">
    <location>
        <begin position="6"/>
        <end position="92"/>
    </location>
</feature>
<dbReference type="EMBL" id="CP120733">
    <property type="protein sequence ID" value="WFD12257.1"/>
    <property type="molecule type" value="Genomic_DNA"/>
</dbReference>
<dbReference type="InterPro" id="IPR017945">
    <property type="entry name" value="DHBP_synth_RibB-like_a/b_dom"/>
</dbReference>
<evidence type="ECO:0000313" key="15">
    <source>
        <dbReference type="Proteomes" id="UP001222800"/>
    </source>
</evidence>
<comment type="catalytic activity">
    <reaction evidence="9">
        <text>C-terminal L-cysteinyl-[HypE protein] + carbamoyl phosphate + ATP + H2O = C-terminal S-carboxamide-L-cysteinyl-[HypE protein] + AMP + phosphate + diphosphate + H(+)</text>
        <dbReference type="Rhea" id="RHEA:55636"/>
        <dbReference type="Rhea" id="RHEA-COMP:14247"/>
        <dbReference type="Rhea" id="RHEA-COMP:14392"/>
        <dbReference type="ChEBI" id="CHEBI:15377"/>
        <dbReference type="ChEBI" id="CHEBI:15378"/>
        <dbReference type="ChEBI" id="CHEBI:30616"/>
        <dbReference type="ChEBI" id="CHEBI:33019"/>
        <dbReference type="ChEBI" id="CHEBI:43474"/>
        <dbReference type="ChEBI" id="CHEBI:58228"/>
        <dbReference type="ChEBI" id="CHEBI:76913"/>
        <dbReference type="ChEBI" id="CHEBI:139126"/>
        <dbReference type="ChEBI" id="CHEBI:456215"/>
    </reaction>
</comment>
<dbReference type="InterPro" id="IPR041440">
    <property type="entry name" value="HypF_C"/>
</dbReference>
<dbReference type="EC" id="6.2.-.-" evidence="10"/>
<evidence type="ECO:0000256" key="10">
    <source>
        <dbReference type="PIRNR" id="PIRNR006256"/>
    </source>
</evidence>
<dbReference type="Pfam" id="PF22521">
    <property type="entry name" value="HypF_C_2"/>
    <property type="match status" value="1"/>
</dbReference>
<keyword evidence="15" id="KW-1185">Reference proteome</keyword>
<keyword evidence="11" id="KW-0378">Hydrolase</keyword>
<dbReference type="Gene3D" id="3.30.420.360">
    <property type="match status" value="1"/>
</dbReference>
<dbReference type="InterPro" id="IPR006070">
    <property type="entry name" value="Sua5-like_dom"/>
</dbReference>
<comment type="catalytic activity">
    <reaction evidence="8 11">
        <text>an acyl phosphate + H2O = a carboxylate + phosphate + H(+)</text>
        <dbReference type="Rhea" id="RHEA:14965"/>
        <dbReference type="ChEBI" id="CHEBI:15377"/>
        <dbReference type="ChEBI" id="CHEBI:15378"/>
        <dbReference type="ChEBI" id="CHEBI:29067"/>
        <dbReference type="ChEBI" id="CHEBI:43474"/>
        <dbReference type="ChEBI" id="CHEBI:59918"/>
        <dbReference type="EC" id="3.6.1.7"/>
    </reaction>
</comment>
<evidence type="ECO:0000256" key="8">
    <source>
        <dbReference type="ARBA" id="ARBA00047645"/>
    </source>
</evidence>
<evidence type="ECO:0000256" key="2">
    <source>
        <dbReference type="ARBA" id="ARBA00005614"/>
    </source>
</evidence>
<dbReference type="PANTHER" id="PTHR42959">
    <property type="entry name" value="CARBAMOYLTRANSFERASE"/>
    <property type="match status" value="1"/>
</dbReference>
<evidence type="ECO:0000256" key="9">
    <source>
        <dbReference type="ARBA" id="ARBA00048220"/>
    </source>
</evidence>
<dbReference type="SUPFAM" id="SSF55821">
    <property type="entry name" value="YrdC/RibB"/>
    <property type="match status" value="1"/>
</dbReference>
<evidence type="ECO:0000256" key="6">
    <source>
        <dbReference type="ARBA" id="ARBA00022771"/>
    </source>
</evidence>
<evidence type="ECO:0000256" key="7">
    <source>
        <dbReference type="ARBA" id="ARBA00022833"/>
    </source>
</evidence>
<dbReference type="Pfam" id="PF01300">
    <property type="entry name" value="Sua5_yciO_yrdC"/>
    <property type="match status" value="1"/>
</dbReference>
<comment type="similarity">
    <text evidence="2">Belongs to the acylphosphatase family.</text>
</comment>
<dbReference type="PROSITE" id="PS00150">
    <property type="entry name" value="ACYLPHOSPHATASE_1"/>
    <property type="match status" value="1"/>
</dbReference>
<dbReference type="InterPro" id="IPR017968">
    <property type="entry name" value="Acylphosphatase_CS"/>
</dbReference>
<sequence length="752" mass="85552">MNKIIRKYVWVKGIVQGVGFRPFVYNIAVNHNLNGWVKNTSEGVYIDIEGKEENIDIFLHELEYKAPPLSKINQIIIEDRCIKNYEDFSIQKSHDNENAITLISPDVATCKNCEIEIKNNKDKRYKYPFTNCTNCGPRFSIIKKLPYDRPMTTMNDFKMCDECENEYQNPMDRRFHAQPNACPKCGPKVWITDKNGNKIKTIDSVKKTISLLKEGKIIAIKGLGGFHLACDSSNEEAIETLRNRKLRPSKPFALMMNNIDTIKEYCYVNKTEESILNGIKRPILLLDKKNNILPENIAPNNNKLGVMLPYTPLHHLLFDDELKSLVMTSANVSGLPIVYKNDDAINKLNDVVDYFLLHNREINIPVDDSVTKVVLDKETLIRRSRGYAPVPINVDNIKETLACGSHLKNTFCISKGEFAFVSQHIGDIDNLETYDNFERNINHFKDIYSIKPEIISYDMHPDFLSVEFAKNQEGKKVPVQHHHAHIASCMIDNNIDKEVIGLAFDGMGIGTDSKVWGGEFLICDYKNFKRVGHLNYVKMPGGDKAVKEPWRMAVSYLYRTHEGNMNEYILKNIPNNNIKNIITMIKSNLNSPETSSMGRLFDAVSALIGLKSQITYEGEAAINLEAIADKEEKETYNYNIDYINGTYIVNTDNIIKNILSDMQNNICTSIISKRFHNTVIAFSVDMCKIIREKSDINSVALSGGVFQNEIILKGIYRQLLDNDFEVYTHGEVPCNDGGISIGQLVIANHKTK</sequence>
<evidence type="ECO:0000256" key="1">
    <source>
        <dbReference type="ARBA" id="ARBA00004711"/>
    </source>
</evidence>
<dbReference type="Gene3D" id="3.90.870.50">
    <property type="match status" value="1"/>
</dbReference>
<keyword evidence="6" id="KW-0863">Zinc-finger</keyword>
<proteinExistence type="inferred from homology"/>
<evidence type="ECO:0000256" key="5">
    <source>
        <dbReference type="ARBA" id="ARBA00022723"/>
    </source>
</evidence>
<reference evidence="14 15" key="1">
    <citation type="submission" date="2023-03" db="EMBL/GenBank/DDBJ databases">
        <title>Complete genome sequence of Tepidibacter sp. SWIR-1, isolated from a deep-sea hydrothermal vent.</title>
        <authorList>
            <person name="Li X."/>
        </authorList>
    </citation>
    <scope>NUCLEOTIDE SEQUENCE [LARGE SCALE GENOMIC DNA]</scope>
    <source>
        <strain evidence="14 15">SWIR-1</strain>
    </source>
</reference>
<dbReference type="Pfam" id="PF17788">
    <property type="entry name" value="HypF_C"/>
    <property type="match status" value="1"/>
</dbReference>
<name>A0ABY8EH34_9FIRM</name>
<dbReference type="PROSITE" id="PS51160">
    <property type="entry name" value="ACYLPHOSPHATASE_3"/>
    <property type="match status" value="1"/>
</dbReference>
<protein>
    <recommendedName>
        <fullName evidence="10">Carbamoyltransferase</fullName>
        <ecNumber evidence="10">6.2.-.-</ecNumber>
    </recommendedName>
</protein>
<dbReference type="NCBIfam" id="TIGR00143">
    <property type="entry name" value="hypF"/>
    <property type="match status" value="1"/>
</dbReference>
<comment type="similarity">
    <text evidence="3 10">Belongs to the carbamoyltransferase HypF family.</text>
</comment>
<accession>A0ABY8EH34</accession>
<feature type="active site" evidence="11">
    <location>
        <position position="21"/>
    </location>
</feature>
<dbReference type="Pfam" id="PF07503">
    <property type="entry name" value="zf-HYPF"/>
    <property type="match status" value="2"/>
</dbReference>
<dbReference type="SUPFAM" id="SSF54975">
    <property type="entry name" value="Acylphosphatase/BLUF domain-like"/>
    <property type="match status" value="1"/>
</dbReference>
<feature type="domain" description="YrdC-like" evidence="13">
    <location>
        <begin position="202"/>
        <end position="386"/>
    </location>
</feature>
<keyword evidence="5" id="KW-0479">Metal-binding</keyword>
<dbReference type="PIRSF" id="PIRSF006256">
    <property type="entry name" value="CMPcnvr_hdrg_mat"/>
    <property type="match status" value="1"/>
</dbReference>
<organism evidence="14 15">
    <name type="scientific">Tepidibacter hydrothermalis</name>
    <dbReference type="NCBI Taxonomy" id="3036126"/>
    <lineage>
        <taxon>Bacteria</taxon>
        <taxon>Bacillati</taxon>
        <taxon>Bacillota</taxon>
        <taxon>Clostridia</taxon>
        <taxon>Peptostreptococcales</taxon>
        <taxon>Peptostreptococcaceae</taxon>
        <taxon>Tepidibacter</taxon>
    </lineage>
</organism>